<reference evidence="10" key="1">
    <citation type="submission" date="2017-03" db="EMBL/GenBank/DDBJ databases">
        <title>Genomes of endolithic fungi from Antarctica.</title>
        <authorList>
            <person name="Coleine C."/>
            <person name="Masonjones S."/>
            <person name="Stajich J.E."/>
        </authorList>
    </citation>
    <scope>NUCLEOTIDE SEQUENCE [LARGE SCALE GENOMIC DNA]</scope>
    <source>
        <strain evidence="10">CCFEE 5527</strain>
    </source>
</reference>
<dbReference type="OrthoDB" id="2593732at2759"/>
<dbReference type="SUPFAM" id="SSF57701">
    <property type="entry name" value="Zn2/Cys6 DNA-binding domain"/>
    <property type="match status" value="1"/>
</dbReference>
<dbReference type="STRING" id="1507870.A0A1V8TM66"/>
<keyword evidence="3" id="KW-0805">Transcription regulation</keyword>
<feature type="compositionally biased region" description="Low complexity" evidence="7">
    <location>
        <begin position="15"/>
        <end position="34"/>
    </location>
</feature>
<dbReference type="GO" id="GO:0000981">
    <property type="term" value="F:DNA-binding transcription factor activity, RNA polymerase II-specific"/>
    <property type="evidence" value="ECO:0007669"/>
    <property type="project" value="InterPro"/>
</dbReference>
<dbReference type="InterPro" id="IPR052360">
    <property type="entry name" value="Transcr_Regulatory_Proteins"/>
</dbReference>
<dbReference type="GO" id="GO:0003677">
    <property type="term" value="F:DNA binding"/>
    <property type="evidence" value="ECO:0007669"/>
    <property type="project" value="UniProtKB-KW"/>
</dbReference>
<dbReference type="InterPro" id="IPR036864">
    <property type="entry name" value="Zn2-C6_fun-type_DNA-bd_sf"/>
</dbReference>
<evidence type="ECO:0000256" key="2">
    <source>
        <dbReference type="ARBA" id="ARBA00022833"/>
    </source>
</evidence>
<dbReference type="EMBL" id="NAJO01000005">
    <property type="protein sequence ID" value="OQO12351.1"/>
    <property type="molecule type" value="Genomic_DNA"/>
</dbReference>
<dbReference type="PANTHER" id="PTHR36206">
    <property type="entry name" value="ASPERCRYPTIN BIOSYNTHESIS CLUSTER-SPECIFIC TRANSCRIPTION REGULATOR ATNN-RELATED"/>
    <property type="match status" value="1"/>
</dbReference>
<evidence type="ECO:0000256" key="4">
    <source>
        <dbReference type="ARBA" id="ARBA00023125"/>
    </source>
</evidence>
<gene>
    <name evidence="9" type="ORF">B0A48_02993</name>
</gene>
<feature type="region of interest" description="Disordered" evidence="7">
    <location>
        <begin position="1"/>
        <end position="46"/>
    </location>
</feature>
<keyword evidence="6" id="KW-0539">Nucleus</keyword>
<keyword evidence="5" id="KW-0804">Transcription</keyword>
<name>A0A1V8TM66_9PEZI</name>
<evidence type="ECO:0000256" key="7">
    <source>
        <dbReference type="SAM" id="MobiDB-lite"/>
    </source>
</evidence>
<dbReference type="PROSITE" id="PS50048">
    <property type="entry name" value="ZN2_CY6_FUNGAL_2"/>
    <property type="match status" value="1"/>
</dbReference>
<evidence type="ECO:0000256" key="1">
    <source>
        <dbReference type="ARBA" id="ARBA00022723"/>
    </source>
</evidence>
<dbReference type="InterPro" id="IPR001138">
    <property type="entry name" value="Zn2Cys6_DnaBD"/>
</dbReference>
<comment type="caution">
    <text evidence="9">The sequence shown here is derived from an EMBL/GenBank/DDBJ whole genome shotgun (WGS) entry which is preliminary data.</text>
</comment>
<dbReference type="Pfam" id="PF00172">
    <property type="entry name" value="Zn_clus"/>
    <property type="match status" value="1"/>
</dbReference>
<feature type="domain" description="Zn(2)-C6 fungal-type" evidence="8">
    <location>
        <begin position="55"/>
        <end position="83"/>
    </location>
</feature>
<evidence type="ECO:0000259" key="8">
    <source>
        <dbReference type="PROSITE" id="PS50048"/>
    </source>
</evidence>
<evidence type="ECO:0000313" key="10">
    <source>
        <dbReference type="Proteomes" id="UP000192596"/>
    </source>
</evidence>
<evidence type="ECO:0000256" key="6">
    <source>
        <dbReference type="ARBA" id="ARBA00023242"/>
    </source>
</evidence>
<dbReference type="PROSITE" id="PS00463">
    <property type="entry name" value="ZN2_CY6_FUNGAL_1"/>
    <property type="match status" value="1"/>
</dbReference>
<proteinExistence type="predicted"/>
<dbReference type="AlphaFoldDB" id="A0A1V8TM66"/>
<dbReference type="GO" id="GO:0008270">
    <property type="term" value="F:zinc ion binding"/>
    <property type="evidence" value="ECO:0007669"/>
    <property type="project" value="InterPro"/>
</dbReference>
<evidence type="ECO:0000313" key="9">
    <source>
        <dbReference type="EMBL" id="OQO12351.1"/>
    </source>
</evidence>
<dbReference type="PANTHER" id="PTHR36206:SF4">
    <property type="entry name" value="HYPOTHETICAL CONSERVED PROTEIN (EUROFUNG)-RELATED"/>
    <property type="match status" value="1"/>
</dbReference>
<accession>A0A1V8TM66</accession>
<sequence>MGADKIQILPIRRLTPTSAKPTRSPTSSSTSESSADALPAPVKKTRLGKPKVKTGCKTCKIRRVKCDETKPACDRCTSTGRTCDGYSVVLPKKPARPDTRTVVIFRSIDTMQGDRTERRALDFFTKWTAPQLAGFFDRDIWQQMVVQIGSSEPTIRHAMIALGSLSESREKSIVASPLRRTIPISDPLASKIPQFVTVEGQDDPFALIHYNKAITHLAQRMQRSDTATDIALLSCVLFVCIEMLRGEHGPAMEHFKAGMHIALGASKQKPTTPYNQMRSTRKQVMPFFYRLELLAMLTGQESQWEYPFEAMAVVPETFETLLAARDSLVHLMNLSMRHIRSLRVRRYEGDVTDEDLARQHSLLACLSSWKSAFDSLSMTKCFLPAEQRSTHILEIHYITTITWLARSDAISESSTDLYLDDFERAVSLGETLQLAALAEKTHYSTFVFDMEFVPHIYLIATKCRHPLVRRRAIAVLRSSFRREGLWDSNSSAAVAERIMQREEAGLDVTDGTEWPGESARIHNAFFDMGSGINPHMHQLTYFSKPDGLQGEWTIEQETIILQPE</sequence>
<protein>
    <recommendedName>
        <fullName evidence="8">Zn(2)-C6 fungal-type domain-containing protein</fullName>
    </recommendedName>
</protein>
<dbReference type="Gene3D" id="4.10.240.10">
    <property type="entry name" value="Zn(2)-C6 fungal-type DNA-binding domain"/>
    <property type="match status" value="1"/>
</dbReference>
<dbReference type="InParanoid" id="A0A1V8TM66"/>
<dbReference type="CDD" id="cd00067">
    <property type="entry name" value="GAL4"/>
    <property type="match status" value="1"/>
</dbReference>
<organism evidence="9 10">
    <name type="scientific">Cryoendolithus antarcticus</name>
    <dbReference type="NCBI Taxonomy" id="1507870"/>
    <lineage>
        <taxon>Eukaryota</taxon>
        <taxon>Fungi</taxon>
        <taxon>Dikarya</taxon>
        <taxon>Ascomycota</taxon>
        <taxon>Pezizomycotina</taxon>
        <taxon>Dothideomycetes</taxon>
        <taxon>Dothideomycetidae</taxon>
        <taxon>Cladosporiales</taxon>
        <taxon>Cladosporiaceae</taxon>
        <taxon>Cryoendolithus</taxon>
    </lineage>
</organism>
<keyword evidence="4" id="KW-0238">DNA-binding</keyword>
<keyword evidence="1" id="KW-0479">Metal-binding</keyword>
<evidence type="ECO:0000256" key="3">
    <source>
        <dbReference type="ARBA" id="ARBA00023015"/>
    </source>
</evidence>
<evidence type="ECO:0000256" key="5">
    <source>
        <dbReference type="ARBA" id="ARBA00023163"/>
    </source>
</evidence>
<keyword evidence="10" id="KW-1185">Reference proteome</keyword>
<dbReference type="SMART" id="SM00066">
    <property type="entry name" value="GAL4"/>
    <property type="match status" value="1"/>
</dbReference>
<keyword evidence="2" id="KW-0862">Zinc</keyword>
<dbReference type="Proteomes" id="UP000192596">
    <property type="component" value="Unassembled WGS sequence"/>
</dbReference>